<dbReference type="SUPFAM" id="SSF52141">
    <property type="entry name" value="Uracil-DNA glycosylase-like"/>
    <property type="match status" value="1"/>
</dbReference>
<dbReference type="SUPFAM" id="SSF51713">
    <property type="entry name" value="tRNA-guanine transglycosylase"/>
    <property type="match status" value="1"/>
</dbReference>
<dbReference type="InterPro" id="IPR036511">
    <property type="entry name" value="TGT-like_sf"/>
</dbReference>
<evidence type="ECO:0000256" key="1">
    <source>
        <dbReference type="ARBA" id="ARBA00022694"/>
    </source>
</evidence>
<dbReference type="InterPro" id="IPR002616">
    <property type="entry name" value="tRNA_ribo_trans-like"/>
</dbReference>
<accession>A0A0F9QCQ4</accession>
<comment type="caution">
    <text evidence="4">The sequence shown here is derived from an EMBL/GenBank/DDBJ whole genome shotgun (WGS) entry which is preliminary data.</text>
</comment>
<organism evidence="4">
    <name type="scientific">marine sediment metagenome</name>
    <dbReference type="NCBI Taxonomy" id="412755"/>
    <lineage>
        <taxon>unclassified sequences</taxon>
        <taxon>metagenomes</taxon>
        <taxon>ecological metagenomes</taxon>
    </lineage>
</organism>
<feature type="domain" description="tRNA-guanine(15) transglycosylase-like" evidence="2">
    <location>
        <begin position="192"/>
        <end position="318"/>
    </location>
</feature>
<dbReference type="PANTHER" id="PTHR46499:SF1">
    <property type="entry name" value="QUEUINE TRNA-RIBOSYLTRANSFERASE"/>
    <property type="match status" value="1"/>
</dbReference>
<evidence type="ECO:0000259" key="2">
    <source>
        <dbReference type="Pfam" id="PF01702"/>
    </source>
</evidence>
<dbReference type="GO" id="GO:0003723">
    <property type="term" value="F:RNA binding"/>
    <property type="evidence" value="ECO:0007669"/>
    <property type="project" value="InterPro"/>
</dbReference>
<dbReference type="SUPFAM" id="SSF88697">
    <property type="entry name" value="PUA domain-like"/>
    <property type="match status" value="1"/>
</dbReference>
<gene>
    <name evidence="4" type="ORF">LCGC14_1111410</name>
</gene>
<dbReference type="NCBIfam" id="TIGR00451">
    <property type="entry name" value="unchar_dom_2"/>
    <property type="match status" value="1"/>
</dbReference>
<evidence type="ECO:0000313" key="4">
    <source>
        <dbReference type="EMBL" id="KKN03068.1"/>
    </source>
</evidence>
<dbReference type="Pfam" id="PF01702">
    <property type="entry name" value="TGT"/>
    <property type="match status" value="1"/>
</dbReference>
<dbReference type="Gene3D" id="3.20.20.105">
    <property type="entry name" value="Queuine tRNA-ribosyltransferase-like"/>
    <property type="match status" value="1"/>
</dbReference>
<proteinExistence type="predicted"/>
<dbReference type="AlphaFoldDB" id="A0A0F9QCQ4"/>
<dbReference type="InterPro" id="IPR050076">
    <property type="entry name" value="ArchSynthase1/Queuine_TRR"/>
</dbReference>
<dbReference type="Gene3D" id="2.30.130.10">
    <property type="entry name" value="PUA domain"/>
    <property type="match status" value="1"/>
</dbReference>
<evidence type="ECO:0000259" key="3">
    <source>
        <dbReference type="Pfam" id="PF17884"/>
    </source>
</evidence>
<dbReference type="GO" id="GO:0002099">
    <property type="term" value="P:tRNA wobble guanine modification"/>
    <property type="evidence" value="ECO:0007669"/>
    <property type="project" value="TreeGrafter"/>
</dbReference>
<dbReference type="PANTHER" id="PTHR46499">
    <property type="entry name" value="QUEUINE TRNA-RIBOSYLTRANSFERASE"/>
    <property type="match status" value="1"/>
</dbReference>
<sequence length="691" mass="80279">MTFFFELIENRIGFSRIGRVNLSKEKKLYIKTPNILIPIKNILMKQFSFIQEFENHDLFIISKEIFLQIGFLREKFKDTGFIFSFPGTLEKFKEILEENLEIFTKDNVLAIIPFNIPTTAIDRAFAEREVKHYLSNAALILNKYPNINFGLSIRLFNYPMLINLYFPTIKGKMNIKLLNLMEIFDNFKNVRNILNTISIIKNDFDNNLVILASGKIIPKFYPILIYLGVDLIDSSYLLYLSSKDLYDTTEYLTPLHKVNYFPCSCVACKTKLKNLKAIRFSSEKKDLLCLHNLITTRNYMMKIKQYLHQEDYRAFVEKSSFDDISIISILKILDKEYFNIVKYETPILQKDKLIKCLGPSSYFRPDFREFRGRLINNFEPESWTTLIILLPCSAKKPYSQSKSHKLFLEVIRKFPKFQNFQEIILTSPLGAIPRQLENVYPVNSYDVSVTGEWDEEELQITSNMLIKILLKYNKSIPVICHLEGEYVKIAENVNSKVPHNFFFSKIESKVTSKASLALFENLINQHLNDFVLADNLSQVNYLSKNWIRKFVKILDYQFGIGIGRYVINGELKPIKIKSKSYINLIDSKSQEILGIFRFSLGQVFLKMKGLKKLPLLLIKSKIIVFNGQKISGSTLFRPGIIEYGQNLIPNEHVLIVDIDKKRIIGAGTLLVGTNFIKNSKTGRIVEIYEKI</sequence>
<dbReference type="Gene3D" id="3.40.50.10630">
    <property type="entry name" value="Uracil-DNA glycosylase-like"/>
    <property type="match status" value="1"/>
</dbReference>
<dbReference type="InterPro" id="IPR040777">
    <property type="entry name" value="DUF5591"/>
</dbReference>
<dbReference type="InterPro" id="IPR004521">
    <property type="entry name" value="Uncharacterised_CHP00451"/>
</dbReference>
<dbReference type="SUPFAM" id="SSF88802">
    <property type="entry name" value="Pre-PUA domain"/>
    <property type="match status" value="1"/>
</dbReference>
<dbReference type="InterPro" id="IPR015947">
    <property type="entry name" value="PUA-like_sf"/>
</dbReference>
<dbReference type="Pfam" id="PF17884">
    <property type="entry name" value="DUF5591"/>
    <property type="match status" value="1"/>
</dbReference>
<dbReference type="GO" id="GO:0005737">
    <property type="term" value="C:cytoplasm"/>
    <property type="evidence" value="ECO:0007669"/>
    <property type="project" value="TreeGrafter"/>
</dbReference>
<dbReference type="InterPro" id="IPR036895">
    <property type="entry name" value="Uracil-DNA_glycosylase-like_sf"/>
</dbReference>
<feature type="domain" description="DUF5591" evidence="3">
    <location>
        <begin position="368"/>
        <end position="519"/>
    </location>
</feature>
<reference evidence="4" key="1">
    <citation type="journal article" date="2015" name="Nature">
        <title>Complex archaea that bridge the gap between prokaryotes and eukaryotes.</title>
        <authorList>
            <person name="Spang A."/>
            <person name="Saw J.H."/>
            <person name="Jorgensen S.L."/>
            <person name="Zaremba-Niedzwiedzka K."/>
            <person name="Martijn J."/>
            <person name="Lind A.E."/>
            <person name="van Eijk R."/>
            <person name="Schleper C."/>
            <person name="Guy L."/>
            <person name="Ettema T.J."/>
        </authorList>
    </citation>
    <scope>NUCLEOTIDE SEQUENCE</scope>
</reference>
<dbReference type="InterPro" id="IPR036974">
    <property type="entry name" value="PUA_sf"/>
</dbReference>
<name>A0A0F9QCQ4_9ZZZZ</name>
<keyword evidence="1" id="KW-0819">tRNA processing</keyword>
<dbReference type="EMBL" id="LAZR01005076">
    <property type="protein sequence ID" value="KKN03068.1"/>
    <property type="molecule type" value="Genomic_DNA"/>
</dbReference>
<protein>
    <recommendedName>
        <fullName evidence="5">PUA domain-containing protein</fullName>
    </recommendedName>
</protein>
<evidence type="ECO:0008006" key="5">
    <source>
        <dbReference type="Google" id="ProtNLM"/>
    </source>
</evidence>